<dbReference type="Gene3D" id="2.60.120.560">
    <property type="entry name" value="Exo-inulinase, domain 1"/>
    <property type="match status" value="1"/>
</dbReference>
<dbReference type="Pfam" id="PF08244">
    <property type="entry name" value="Glyco_hydro_32C"/>
    <property type="match status" value="1"/>
</dbReference>
<evidence type="ECO:0000313" key="13">
    <source>
        <dbReference type="Proteomes" id="UP000605427"/>
    </source>
</evidence>
<dbReference type="SMART" id="SM00640">
    <property type="entry name" value="Glyco_32"/>
    <property type="match status" value="1"/>
</dbReference>
<evidence type="ECO:0000259" key="11">
    <source>
        <dbReference type="Pfam" id="PF08244"/>
    </source>
</evidence>
<dbReference type="InterPro" id="IPR018053">
    <property type="entry name" value="Glyco_hydro_32_AS"/>
</dbReference>
<sequence>MKMTKEQKYRLLEQAEPGELEKLAARAESCEWRQSYHIQPHMGLLNDPNGFAFYGGKYHLFYQWFPLGTDHGMKYWYHVTSSDLANWTDAGIGLEPGGPYDSHGAYSGSAIEKDGKLHLMYTGNVRDENWVRHPYQCLAITDGNSMGTKLEQPVIGSVPPGYTEHFRDPKVWRDGEGYRCVIGAQRDDLTGTAVLYRSNDLLDWTFEGELQTSLSSFGYMWECPDYFELGDQGVLLFCPQGIQPDGERFRNIYQSGYMLGKPLESNGRNFEHGEFVELDRGFDFYAPQTTKGPDGQRILVGWMGLPDLEYPTDDKGWAHCLTLPRELSLRNGKLIQRPAAGLIGLRDREIEFSAELNEESRSFAGVEGTAYELQVAISPSASDSKHGTFGIQFRTGENERTVLSYEASSGRVTLDRSQSGALPGPDYGTARSCKLGDRHGSRTIEFRLFVDTSSVEVFVNDGEETFTARLFPDSASTGISLFANGGTAAFKGSYWSLREGSIPRGLPTGILEHGKVKP</sequence>
<keyword evidence="9" id="KW-0119">Carbohydrate metabolism</keyword>
<feature type="domain" description="Glycosyl hydrolase family 32 C-terminal" evidence="11">
    <location>
        <begin position="355"/>
        <end position="491"/>
    </location>
</feature>
<dbReference type="InterPro" id="IPR013320">
    <property type="entry name" value="ConA-like_dom_sf"/>
</dbReference>
<name>A0ABQ2A6T9_9BACL</name>
<comment type="pathway">
    <text evidence="1 9">Glycan biosynthesis; sucrose metabolism.</text>
</comment>
<dbReference type="Pfam" id="PF00251">
    <property type="entry name" value="Glyco_hydro_32N"/>
    <property type="match status" value="1"/>
</dbReference>
<dbReference type="InterPro" id="IPR006232">
    <property type="entry name" value="Suc6P_hydrolase"/>
</dbReference>
<keyword evidence="13" id="KW-1185">Reference proteome</keyword>
<evidence type="ECO:0000256" key="6">
    <source>
        <dbReference type="ARBA" id="ARBA00023295"/>
    </source>
</evidence>
<dbReference type="CDD" id="cd18623">
    <property type="entry name" value="GH32_ScrB-like"/>
    <property type="match status" value="1"/>
</dbReference>
<evidence type="ECO:0000256" key="2">
    <source>
        <dbReference type="ARBA" id="ARBA00009902"/>
    </source>
</evidence>
<dbReference type="InterPro" id="IPR023296">
    <property type="entry name" value="Glyco_hydro_beta-prop_sf"/>
</dbReference>
<comment type="catalytic activity">
    <reaction evidence="8">
        <text>Hydrolysis of terminal non-reducing beta-D-fructofuranoside residues in beta-D-fructofuranosides.</text>
        <dbReference type="EC" id="3.2.1.26"/>
    </reaction>
</comment>
<dbReference type="SUPFAM" id="SSF49899">
    <property type="entry name" value="Concanavalin A-like lectins/glucanases"/>
    <property type="match status" value="1"/>
</dbReference>
<keyword evidence="9" id="KW-0963">Cytoplasm</keyword>
<dbReference type="NCBIfam" id="TIGR01322">
    <property type="entry name" value="scrB_fam"/>
    <property type="match status" value="1"/>
</dbReference>
<evidence type="ECO:0000256" key="3">
    <source>
        <dbReference type="ARBA" id="ARBA00012758"/>
    </source>
</evidence>
<dbReference type="EC" id="3.2.1.26" evidence="3 8"/>
<reference evidence="13" key="1">
    <citation type="journal article" date="2019" name="Int. J. Syst. Evol. Microbiol.">
        <title>The Global Catalogue of Microorganisms (GCM) 10K type strain sequencing project: providing services to taxonomists for standard genome sequencing and annotation.</title>
        <authorList>
            <consortium name="The Broad Institute Genomics Platform"/>
            <consortium name="The Broad Institute Genome Sequencing Center for Infectious Disease"/>
            <person name="Wu L."/>
            <person name="Ma J."/>
        </authorList>
    </citation>
    <scope>NUCLEOTIDE SEQUENCE [LARGE SCALE GENOMIC DNA]</scope>
    <source>
        <strain evidence="13">CCM 8702</strain>
    </source>
</reference>
<dbReference type="InterPro" id="IPR051214">
    <property type="entry name" value="GH32_Enzymes"/>
</dbReference>
<dbReference type="Gene3D" id="2.115.10.20">
    <property type="entry name" value="Glycosyl hydrolase domain, family 43"/>
    <property type="match status" value="1"/>
</dbReference>
<evidence type="ECO:0000256" key="8">
    <source>
        <dbReference type="RuleBase" id="RU362110"/>
    </source>
</evidence>
<feature type="domain" description="Glycosyl hydrolase family 32 N-terminal" evidence="10">
    <location>
        <begin position="37"/>
        <end position="338"/>
    </location>
</feature>
<organism evidence="12 13">
    <name type="scientific">Saccharibacillus endophyticus</name>
    <dbReference type="NCBI Taxonomy" id="2060666"/>
    <lineage>
        <taxon>Bacteria</taxon>
        <taxon>Bacillati</taxon>
        <taxon>Bacillota</taxon>
        <taxon>Bacilli</taxon>
        <taxon>Bacillales</taxon>
        <taxon>Paenibacillaceae</taxon>
        <taxon>Saccharibacillus</taxon>
    </lineage>
</organism>
<dbReference type="InterPro" id="IPR013189">
    <property type="entry name" value="Glyco_hydro_32_C"/>
</dbReference>
<evidence type="ECO:0000256" key="9">
    <source>
        <dbReference type="RuleBase" id="RU365015"/>
    </source>
</evidence>
<comment type="subcellular location">
    <subcellularLocation>
        <location evidence="9">Cytoplasm</location>
    </subcellularLocation>
</comment>
<dbReference type="InterPro" id="IPR013148">
    <property type="entry name" value="Glyco_hydro_32_N"/>
</dbReference>
<dbReference type="PANTHER" id="PTHR43101">
    <property type="entry name" value="BETA-FRUCTOSIDASE"/>
    <property type="match status" value="1"/>
</dbReference>
<comment type="caution">
    <text evidence="12">The sequence shown here is derived from an EMBL/GenBank/DDBJ whole genome shotgun (WGS) entry which is preliminary data.</text>
</comment>
<evidence type="ECO:0000259" key="10">
    <source>
        <dbReference type="Pfam" id="PF00251"/>
    </source>
</evidence>
<dbReference type="SUPFAM" id="SSF75005">
    <property type="entry name" value="Arabinanase/levansucrase/invertase"/>
    <property type="match status" value="1"/>
</dbReference>
<gene>
    <name evidence="12" type="ORF">GCM10007362_42470</name>
</gene>
<evidence type="ECO:0000256" key="7">
    <source>
        <dbReference type="ARBA" id="ARBA00033367"/>
    </source>
</evidence>
<evidence type="ECO:0000256" key="5">
    <source>
        <dbReference type="ARBA" id="ARBA00022801"/>
    </source>
</evidence>
<evidence type="ECO:0000313" key="12">
    <source>
        <dbReference type="EMBL" id="GGH85317.1"/>
    </source>
</evidence>
<evidence type="ECO:0000256" key="1">
    <source>
        <dbReference type="ARBA" id="ARBA00004914"/>
    </source>
</evidence>
<evidence type="ECO:0000256" key="4">
    <source>
        <dbReference type="ARBA" id="ARBA00019623"/>
    </source>
</evidence>
<accession>A0ABQ2A6T9</accession>
<proteinExistence type="inferred from homology"/>
<dbReference type="InterPro" id="IPR001362">
    <property type="entry name" value="Glyco_hydro_32"/>
</dbReference>
<keyword evidence="5 8" id="KW-0378">Hydrolase</keyword>
<protein>
    <recommendedName>
        <fullName evidence="4 8">Sucrose-6-phosphate hydrolase</fullName>
        <ecNumber evidence="3 8">3.2.1.26</ecNumber>
    </recommendedName>
    <alternativeName>
        <fullName evidence="7 9">Invertase</fullName>
    </alternativeName>
</protein>
<dbReference type="EMBL" id="BMDD01000005">
    <property type="protein sequence ID" value="GGH85317.1"/>
    <property type="molecule type" value="Genomic_DNA"/>
</dbReference>
<keyword evidence="6 8" id="KW-0326">Glycosidase</keyword>
<comment type="function">
    <text evidence="9">Enables the bacterium to metabolize sucrose as a sole carbon source.</text>
</comment>
<comment type="similarity">
    <text evidence="2 8">Belongs to the glycosyl hydrolase 32 family.</text>
</comment>
<dbReference type="RefSeq" id="WP_172241977.1">
    <property type="nucleotide sequence ID" value="NZ_BMDD01000005.1"/>
</dbReference>
<dbReference type="PANTHER" id="PTHR43101:SF1">
    <property type="entry name" value="BETA-FRUCTOSIDASE"/>
    <property type="match status" value="1"/>
</dbReference>
<dbReference type="Proteomes" id="UP000605427">
    <property type="component" value="Unassembled WGS sequence"/>
</dbReference>
<dbReference type="PROSITE" id="PS00609">
    <property type="entry name" value="GLYCOSYL_HYDROL_F32"/>
    <property type="match status" value="1"/>
</dbReference>